<dbReference type="GO" id="GO:0009143">
    <property type="term" value="P:nucleoside triphosphate catabolic process"/>
    <property type="evidence" value="ECO:0007669"/>
    <property type="project" value="InterPro"/>
</dbReference>
<dbReference type="PIRSF" id="PIRSF029826">
    <property type="entry name" value="UCP029826_pph"/>
    <property type="match status" value="1"/>
</dbReference>
<dbReference type="SUPFAM" id="SSF101386">
    <property type="entry name" value="all-alpha NTP pyrophosphatases"/>
    <property type="match status" value="1"/>
</dbReference>
<gene>
    <name evidence="1" type="ORF">KTH89_04445</name>
</gene>
<dbReference type="RefSeq" id="WP_238720760.1">
    <property type="nucleotide sequence ID" value="NZ_JAHQCW010000005.1"/>
</dbReference>
<dbReference type="Pfam" id="PF12643">
    <property type="entry name" value="MazG-like"/>
    <property type="match status" value="1"/>
</dbReference>
<evidence type="ECO:0000313" key="2">
    <source>
        <dbReference type="Proteomes" id="UP000712157"/>
    </source>
</evidence>
<dbReference type="AlphaFoldDB" id="A0A949JX98"/>
<protein>
    <submittedName>
        <fullName evidence="1">Nucleotide pyrophosphohydrolase</fullName>
    </submittedName>
</protein>
<accession>A0A949JX98</accession>
<evidence type="ECO:0000313" key="1">
    <source>
        <dbReference type="EMBL" id="MBU9735774.1"/>
    </source>
</evidence>
<name>A0A949JX98_9FIRM</name>
<sequence length="130" mass="15699">MKEIERLKEIERQKELDRLKGLVKDFCEERDWDQFHNPKELAIGLSTEANELLQLFRFQSEEQMREMLGKPDTREQIEDETADIFFFLLRFAQKNGIDLEQALVRKIEKNRKKYPAELARGKNLKYTEYE</sequence>
<dbReference type="Proteomes" id="UP000712157">
    <property type="component" value="Unassembled WGS sequence"/>
</dbReference>
<proteinExistence type="predicted"/>
<dbReference type="InterPro" id="IPR052555">
    <property type="entry name" value="dCTP_Pyrophosphatase"/>
</dbReference>
<comment type="caution">
    <text evidence="1">The sequence shown here is derived from an EMBL/GenBank/DDBJ whole genome shotgun (WGS) entry which is preliminary data.</text>
</comment>
<dbReference type="GO" id="GO:0047429">
    <property type="term" value="F:nucleoside triphosphate diphosphatase activity"/>
    <property type="evidence" value="ECO:0007669"/>
    <property type="project" value="InterPro"/>
</dbReference>
<organism evidence="1 2">
    <name type="scientific">Diplocloster agilis</name>
    <dbReference type="NCBI Taxonomy" id="2850323"/>
    <lineage>
        <taxon>Bacteria</taxon>
        <taxon>Bacillati</taxon>
        <taxon>Bacillota</taxon>
        <taxon>Clostridia</taxon>
        <taxon>Lachnospirales</taxon>
        <taxon>Lachnospiraceae</taxon>
        <taxon>Diplocloster</taxon>
    </lineage>
</organism>
<dbReference type="EMBL" id="JAHQCW010000005">
    <property type="protein sequence ID" value="MBU9735774.1"/>
    <property type="molecule type" value="Genomic_DNA"/>
</dbReference>
<dbReference type="PANTHER" id="PTHR46523">
    <property type="entry name" value="DCTP PYROPHOSPHATASE 1"/>
    <property type="match status" value="1"/>
</dbReference>
<dbReference type="InterPro" id="IPR025984">
    <property type="entry name" value="DCTPP"/>
</dbReference>
<reference evidence="1" key="1">
    <citation type="submission" date="2021-06" db="EMBL/GenBank/DDBJ databases">
        <title>Description of novel taxa of the family Lachnospiraceae.</title>
        <authorList>
            <person name="Chaplin A.V."/>
            <person name="Sokolova S.R."/>
            <person name="Pikina A.P."/>
            <person name="Korzhanova M."/>
            <person name="Belova V."/>
            <person name="Korostin D."/>
            <person name="Efimov B.A."/>
        </authorList>
    </citation>
    <scope>NUCLEOTIDE SEQUENCE</scope>
    <source>
        <strain evidence="1">ASD5720</strain>
    </source>
</reference>
<keyword evidence="2" id="KW-1185">Reference proteome</keyword>
<dbReference type="Gene3D" id="1.10.287.1080">
    <property type="entry name" value="MazG-like"/>
    <property type="match status" value="1"/>
</dbReference>
<dbReference type="PANTHER" id="PTHR46523:SF1">
    <property type="entry name" value="DCTP PYROPHOSPHATASE 1"/>
    <property type="match status" value="1"/>
</dbReference>
<dbReference type="CDD" id="cd11537">
    <property type="entry name" value="NTP-PPase_RS21-C6_like"/>
    <property type="match status" value="1"/>
</dbReference>